<sequence length="150" mass="16803">METQVAEHVRGRGMNKRQWTVVEDSKLVEVLLDLAGNGQWKCDNGTFKDGFLTQIEKLLEDKMPRGAHPNARGLRNKPFPHYESLSLIFGKDRSNGEGAENAADTVDEQKPEWKRVRGDNLAIKLTGVTKQLKAIFGDANDHIAKLANCF</sequence>
<evidence type="ECO:0000313" key="2">
    <source>
        <dbReference type="Proteomes" id="UP001161247"/>
    </source>
</evidence>
<organism evidence="1 2">
    <name type="scientific">Oldenlandia corymbosa var. corymbosa</name>
    <dbReference type="NCBI Taxonomy" id="529605"/>
    <lineage>
        <taxon>Eukaryota</taxon>
        <taxon>Viridiplantae</taxon>
        <taxon>Streptophyta</taxon>
        <taxon>Embryophyta</taxon>
        <taxon>Tracheophyta</taxon>
        <taxon>Spermatophyta</taxon>
        <taxon>Magnoliopsida</taxon>
        <taxon>eudicotyledons</taxon>
        <taxon>Gunneridae</taxon>
        <taxon>Pentapetalae</taxon>
        <taxon>asterids</taxon>
        <taxon>lamiids</taxon>
        <taxon>Gentianales</taxon>
        <taxon>Rubiaceae</taxon>
        <taxon>Rubioideae</taxon>
        <taxon>Spermacoceae</taxon>
        <taxon>Hedyotis-Oldenlandia complex</taxon>
        <taxon>Oldenlandia</taxon>
    </lineage>
</organism>
<protein>
    <submittedName>
        <fullName evidence="1">OLC1v1008474C1</fullName>
    </submittedName>
</protein>
<accession>A0AAV1DLM7</accession>
<dbReference type="AlphaFoldDB" id="A0AAV1DLM7"/>
<dbReference type="EMBL" id="OX459123">
    <property type="protein sequence ID" value="CAI9108791.1"/>
    <property type="molecule type" value="Genomic_DNA"/>
</dbReference>
<gene>
    <name evidence="1" type="ORF">OLC1_LOCUS16807</name>
</gene>
<keyword evidence="2" id="KW-1185">Reference proteome</keyword>
<reference evidence="1" key="1">
    <citation type="submission" date="2023-03" db="EMBL/GenBank/DDBJ databases">
        <authorList>
            <person name="Julca I."/>
        </authorList>
    </citation>
    <scope>NUCLEOTIDE SEQUENCE</scope>
</reference>
<proteinExistence type="predicted"/>
<evidence type="ECO:0000313" key="1">
    <source>
        <dbReference type="EMBL" id="CAI9108791.1"/>
    </source>
</evidence>
<name>A0AAV1DLM7_OLDCO</name>
<dbReference type="PANTHER" id="PTHR46250">
    <property type="entry name" value="MYB/SANT-LIKE DNA-BINDING DOMAIN PROTEIN-RELATED"/>
    <property type="match status" value="1"/>
</dbReference>
<dbReference type="Proteomes" id="UP001161247">
    <property type="component" value="Chromosome 6"/>
</dbReference>